<accession>A0A0M3HW23</accession>
<dbReference type="AlphaFoldDB" id="A0A0M3HW23"/>
<name>A0A0M3HW23_ASCLU</name>
<sequence>MQFRAISSGPASVETSPVIRAFSASVGTGAAPGISAVDLKKKICKKDGQALHNVLYNMEIAFFVKYRFTEITKESNREVFWPIK</sequence>
<organism evidence="1 2">
    <name type="scientific">Ascaris lumbricoides</name>
    <name type="common">Giant roundworm</name>
    <dbReference type="NCBI Taxonomy" id="6252"/>
    <lineage>
        <taxon>Eukaryota</taxon>
        <taxon>Metazoa</taxon>
        <taxon>Ecdysozoa</taxon>
        <taxon>Nematoda</taxon>
        <taxon>Chromadorea</taxon>
        <taxon>Rhabditida</taxon>
        <taxon>Spirurina</taxon>
        <taxon>Ascaridomorpha</taxon>
        <taxon>Ascaridoidea</taxon>
        <taxon>Ascarididae</taxon>
        <taxon>Ascaris</taxon>
    </lineage>
</organism>
<dbReference type="Proteomes" id="UP000036681">
    <property type="component" value="Unplaced"/>
</dbReference>
<reference evidence="2" key="1">
    <citation type="submission" date="2017-02" db="UniProtKB">
        <authorList>
            <consortium name="WormBaseParasite"/>
        </authorList>
    </citation>
    <scope>IDENTIFICATION</scope>
</reference>
<evidence type="ECO:0000313" key="2">
    <source>
        <dbReference type="WBParaSite" id="ALUE_0000726001-mRNA-1"/>
    </source>
</evidence>
<evidence type="ECO:0000313" key="1">
    <source>
        <dbReference type="Proteomes" id="UP000036681"/>
    </source>
</evidence>
<dbReference type="WBParaSite" id="ALUE_0000726001-mRNA-1">
    <property type="protein sequence ID" value="ALUE_0000726001-mRNA-1"/>
    <property type="gene ID" value="ALUE_0000726001"/>
</dbReference>
<keyword evidence="1" id="KW-1185">Reference proteome</keyword>
<proteinExistence type="predicted"/>
<protein>
    <submittedName>
        <fullName evidence="2">FERM domain-containing protein</fullName>
    </submittedName>
</protein>